<organism evidence="2 3">
    <name type="scientific">Rhodopirellula islandica</name>
    <dbReference type="NCBI Taxonomy" id="595434"/>
    <lineage>
        <taxon>Bacteria</taxon>
        <taxon>Pseudomonadati</taxon>
        <taxon>Planctomycetota</taxon>
        <taxon>Planctomycetia</taxon>
        <taxon>Pirellulales</taxon>
        <taxon>Pirellulaceae</taxon>
        <taxon>Rhodopirellula</taxon>
    </lineage>
</organism>
<dbReference type="EMBL" id="LECT01000042">
    <property type="protein sequence ID" value="KLU03003.1"/>
    <property type="molecule type" value="Genomic_DNA"/>
</dbReference>
<accession>A0A0J1B901</accession>
<gene>
    <name evidence="2" type="ORF">RISK_004973</name>
</gene>
<reference evidence="2" key="1">
    <citation type="submission" date="2015-05" db="EMBL/GenBank/DDBJ databases">
        <title>Permanent draft genome of Rhodopirellula islandicus K833.</title>
        <authorList>
            <person name="Kizina J."/>
            <person name="Richter M."/>
            <person name="Glockner F.O."/>
            <person name="Harder J."/>
        </authorList>
    </citation>
    <scope>NUCLEOTIDE SEQUENCE [LARGE SCALE GENOMIC DNA]</scope>
    <source>
        <strain evidence="2">K833</strain>
    </source>
</reference>
<evidence type="ECO:0000256" key="1">
    <source>
        <dbReference type="SAM" id="MobiDB-lite"/>
    </source>
</evidence>
<protein>
    <submittedName>
        <fullName evidence="2">Uncharacterized protein</fullName>
    </submittedName>
</protein>
<name>A0A0J1B901_RHOIS</name>
<comment type="caution">
    <text evidence="2">The sequence shown here is derived from an EMBL/GenBank/DDBJ whole genome shotgun (WGS) entry which is preliminary data.</text>
</comment>
<sequence length="117" mass="12615">MDAILKTVVYDTSVPVIPASFRDPNTLPTPSPTEAPSPEEKPSVTTTLTDRARSAGSFVGHGLRATVGLVVLGVFKIVESSLGLDDNNSTSTGTKDRAFNQWLDDRDQWRAADRKAN</sequence>
<keyword evidence="3" id="KW-1185">Reference proteome</keyword>
<proteinExistence type="predicted"/>
<dbReference type="PATRIC" id="fig|595434.4.peg.4719"/>
<dbReference type="STRING" id="595434.RISK_004973"/>
<dbReference type="Proteomes" id="UP000036367">
    <property type="component" value="Unassembled WGS sequence"/>
</dbReference>
<feature type="region of interest" description="Disordered" evidence="1">
    <location>
        <begin position="19"/>
        <end position="48"/>
    </location>
</feature>
<evidence type="ECO:0000313" key="3">
    <source>
        <dbReference type="Proteomes" id="UP000036367"/>
    </source>
</evidence>
<evidence type="ECO:0000313" key="2">
    <source>
        <dbReference type="EMBL" id="KLU03003.1"/>
    </source>
</evidence>
<dbReference type="AlphaFoldDB" id="A0A0J1B901"/>